<dbReference type="InterPro" id="IPR023828">
    <property type="entry name" value="Peptidase_S8_Ser-AS"/>
</dbReference>
<dbReference type="PROSITE" id="PS51892">
    <property type="entry name" value="SUBTILASE"/>
    <property type="match status" value="1"/>
</dbReference>
<evidence type="ECO:0000313" key="14">
    <source>
        <dbReference type="WBParaSite" id="SBAD_0000707301-mRNA-1"/>
    </source>
</evidence>
<evidence type="ECO:0000256" key="1">
    <source>
        <dbReference type="ARBA" id="ARBA00005325"/>
    </source>
</evidence>
<accession>A0A183IT63</accession>
<dbReference type="AlphaFoldDB" id="A0A183IT63"/>
<dbReference type="OrthoDB" id="300641at2759"/>
<name>A0A183IT63_9BILA</name>
<dbReference type="EMBL" id="UZAM01010064">
    <property type="protein sequence ID" value="VDP10878.1"/>
    <property type="molecule type" value="Genomic_DNA"/>
</dbReference>
<sequence>MPDSCTIRHTGTSASAPIAAGIFALVLEANPNITWRDMQHLVVRTSNPAPLLRNSGWRRNGVGRYVNNKFGYGIIDAEALVKLAQRWKTLPEKYICTYNARMKAPRVLPGIFSYNFTLNVGDCSDGTPIYFLEHVQVVVTASFNPRGDLQMSIVSPAGTRSDILPLRKSDRLRGSFSNWPFLSVHQWGENPRGIWTLIVESRSSTDNTGKACHC</sequence>
<dbReference type="PANTHER" id="PTHR42884:SF23">
    <property type="entry name" value="FURIN-LIKE PROTEASE 2"/>
    <property type="match status" value="1"/>
</dbReference>
<evidence type="ECO:0000256" key="6">
    <source>
        <dbReference type="ARBA" id="ARBA00022825"/>
    </source>
</evidence>
<dbReference type="InterPro" id="IPR036852">
    <property type="entry name" value="Peptidase_S8/S53_dom_sf"/>
</dbReference>
<dbReference type="GO" id="GO:0016485">
    <property type="term" value="P:protein processing"/>
    <property type="evidence" value="ECO:0007669"/>
    <property type="project" value="TreeGrafter"/>
</dbReference>
<keyword evidence="13" id="KW-1185">Reference proteome</keyword>
<evidence type="ECO:0000313" key="13">
    <source>
        <dbReference type="Proteomes" id="UP000270296"/>
    </source>
</evidence>
<dbReference type="InterPro" id="IPR000209">
    <property type="entry name" value="Peptidase_S8/S53_dom"/>
</dbReference>
<feature type="domain" description="P/Homo B" evidence="11">
    <location>
        <begin position="89"/>
        <end position="214"/>
    </location>
</feature>
<keyword evidence="9" id="KW-0325">Glycoprotein</keyword>
<evidence type="ECO:0000256" key="4">
    <source>
        <dbReference type="ARBA" id="ARBA00022729"/>
    </source>
</evidence>
<protein>
    <submittedName>
        <fullName evidence="14">P/Homo B domain-containing protein</fullName>
    </submittedName>
</protein>
<dbReference type="Proteomes" id="UP000270296">
    <property type="component" value="Unassembled WGS sequence"/>
</dbReference>
<evidence type="ECO:0000256" key="2">
    <source>
        <dbReference type="ARBA" id="ARBA00022670"/>
    </source>
</evidence>
<dbReference type="InterPro" id="IPR002884">
    <property type="entry name" value="P_dom"/>
</dbReference>
<evidence type="ECO:0000256" key="7">
    <source>
        <dbReference type="ARBA" id="ARBA00023145"/>
    </source>
</evidence>
<organism evidence="14">
    <name type="scientific">Soboliphyme baturini</name>
    <dbReference type="NCBI Taxonomy" id="241478"/>
    <lineage>
        <taxon>Eukaryota</taxon>
        <taxon>Metazoa</taxon>
        <taxon>Ecdysozoa</taxon>
        <taxon>Nematoda</taxon>
        <taxon>Enoplea</taxon>
        <taxon>Dorylaimia</taxon>
        <taxon>Dioctophymatida</taxon>
        <taxon>Dioctophymatoidea</taxon>
        <taxon>Soboliphymatidae</taxon>
        <taxon>Soboliphyme</taxon>
    </lineage>
</organism>
<comment type="similarity">
    <text evidence="1">Belongs to the peptidase S8 family. Furin subfamily.</text>
</comment>
<dbReference type="WBParaSite" id="SBAD_0000707301-mRNA-1">
    <property type="protein sequence ID" value="SBAD_0000707301-mRNA-1"/>
    <property type="gene ID" value="SBAD_0000707301"/>
</dbReference>
<dbReference type="GO" id="GO:0004252">
    <property type="term" value="F:serine-type endopeptidase activity"/>
    <property type="evidence" value="ECO:0007669"/>
    <property type="project" value="InterPro"/>
</dbReference>
<keyword evidence="2" id="KW-0645">Protease</keyword>
<dbReference type="GO" id="GO:0005802">
    <property type="term" value="C:trans-Golgi network"/>
    <property type="evidence" value="ECO:0007669"/>
    <property type="project" value="TreeGrafter"/>
</dbReference>
<dbReference type="InterPro" id="IPR008979">
    <property type="entry name" value="Galactose-bd-like_sf"/>
</dbReference>
<dbReference type="PANTHER" id="PTHR42884">
    <property type="entry name" value="PROPROTEIN CONVERTASE SUBTILISIN/KEXIN-RELATED"/>
    <property type="match status" value="1"/>
</dbReference>
<keyword evidence="5" id="KW-0378">Hydrolase</keyword>
<evidence type="ECO:0000256" key="9">
    <source>
        <dbReference type="ARBA" id="ARBA00023180"/>
    </source>
</evidence>
<keyword evidence="6" id="KW-0720">Serine protease</keyword>
<keyword evidence="3" id="KW-0165">Cleavage on pair of basic residues</keyword>
<keyword evidence="7" id="KW-0865">Zymogen</keyword>
<dbReference type="PROSITE" id="PS00138">
    <property type="entry name" value="SUBTILASE_SER"/>
    <property type="match status" value="1"/>
</dbReference>
<evidence type="ECO:0000256" key="5">
    <source>
        <dbReference type="ARBA" id="ARBA00022801"/>
    </source>
</evidence>
<dbReference type="SUPFAM" id="SSF52743">
    <property type="entry name" value="Subtilisin-like"/>
    <property type="match status" value="1"/>
</dbReference>
<dbReference type="Pfam" id="PF00082">
    <property type="entry name" value="Peptidase_S8"/>
    <property type="match status" value="1"/>
</dbReference>
<dbReference type="Pfam" id="PF01483">
    <property type="entry name" value="P_proprotein"/>
    <property type="match status" value="1"/>
</dbReference>
<evidence type="ECO:0000256" key="3">
    <source>
        <dbReference type="ARBA" id="ARBA00022685"/>
    </source>
</evidence>
<keyword evidence="8" id="KW-1015">Disulfide bond</keyword>
<dbReference type="FunFam" id="2.60.120.260:FF:000006">
    <property type="entry name" value="Proprotein convertase subtilisin/kexin type 5"/>
    <property type="match status" value="1"/>
</dbReference>
<proteinExistence type="inferred from homology"/>
<dbReference type="Gene3D" id="3.40.50.200">
    <property type="entry name" value="Peptidase S8/S53 domain"/>
    <property type="match status" value="1"/>
</dbReference>
<reference evidence="12 13" key="2">
    <citation type="submission" date="2018-11" db="EMBL/GenBank/DDBJ databases">
        <authorList>
            <consortium name="Pathogen Informatics"/>
        </authorList>
    </citation>
    <scope>NUCLEOTIDE SEQUENCE [LARGE SCALE GENOMIC DNA]</scope>
</reference>
<comment type="caution">
    <text evidence="10">Lacks conserved residue(s) required for the propagation of feature annotation.</text>
</comment>
<dbReference type="PROSITE" id="PS51829">
    <property type="entry name" value="P_HOMO_B"/>
    <property type="match status" value="1"/>
</dbReference>
<evidence type="ECO:0000259" key="11">
    <source>
        <dbReference type="PROSITE" id="PS51829"/>
    </source>
</evidence>
<evidence type="ECO:0000256" key="10">
    <source>
        <dbReference type="PROSITE-ProRule" id="PRU01240"/>
    </source>
</evidence>
<gene>
    <name evidence="12" type="ORF">SBAD_LOCUS6810</name>
</gene>
<dbReference type="GO" id="GO:0000139">
    <property type="term" value="C:Golgi membrane"/>
    <property type="evidence" value="ECO:0007669"/>
    <property type="project" value="TreeGrafter"/>
</dbReference>
<keyword evidence="4" id="KW-0732">Signal</keyword>
<evidence type="ECO:0000313" key="12">
    <source>
        <dbReference type="EMBL" id="VDP10878.1"/>
    </source>
</evidence>
<evidence type="ECO:0000256" key="8">
    <source>
        <dbReference type="ARBA" id="ARBA00023157"/>
    </source>
</evidence>
<dbReference type="Gene3D" id="2.60.120.260">
    <property type="entry name" value="Galactose-binding domain-like"/>
    <property type="match status" value="1"/>
</dbReference>
<dbReference type="SUPFAM" id="SSF49785">
    <property type="entry name" value="Galactose-binding domain-like"/>
    <property type="match status" value="1"/>
</dbReference>
<reference evidence="14" key="1">
    <citation type="submission" date="2016-06" db="UniProtKB">
        <authorList>
            <consortium name="WormBaseParasite"/>
        </authorList>
    </citation>
    <scope>IDENTIFICATION</scope>
</reference>